<feature type="transmembrane region" description="Helical" evidence="5">
    <location>
        <begin position="29"/>
        <end position="48"/>
    </location>
</feature>
<dbReference type="Proteomes" id="UP000515123">
    <property type="component" value="Linkage group 4"/>
</dbReference>
<dbReference type="SUPFAM" id="SSF57850">
    <property type="entry name" value="RING/U-box"/>
    <property type="match status" value="1"/>
</dbReference>
<dbReference type="AlphaFoldDB" id="A0A6P5ETN4"/>
<evidence type="ECO:0000313" key="7">
    <source>
        <dbReference type="Proteomes" id="UP000515123"/>
    </source>
</evidence>
<keyword evidence="1" id="KW-0479">Metal-binding</keyword>
<evidence type="ECO:0000256" key="4">
    <source>
        <dbReference type="PROSITE-ProRule" id="PRU00175"/>
    </source>
</evidence>
<dbReference type="RefSeq" id="XP_020087111.1">
    <property type="nucleotide sequence ID" value="XM_020231522.1"/>
</dbReference>
<keyword evidence="5" id="KW-0812">Transmembrane</keyword>
<dbReference type="InterPro" id="IPR011016">
    <property type="entry name" value="Znf_RING-CH"/>
</dbReference>
<dbReference type="Gene3D" id="3.30.40.10">
    <property type="entry name" value="Zinc/RING finger domain, C3HC4 (zinc finger)"/>
    <property type="match status" value="1"/>
</dbReference>
<dbReference type="InterPro" id="IPR013083">
    <property type="entry name" value="Znf_RING/FYVE/PHD"/>
</dbReference>
<evidence type="ECO:0000256" key="3">
    <source>
        <dbReference type="ARBA" id="ARBA00022833"/>
    </source>
</evidence>
<proteinExistence type="predicted"/>
<keyword evidence="3" id="KW-0862">Zinc</keyword>
<keyword evidence="5" id="KW-1133">Transmembrane helix</keyword>
<dbReference type="GO" id="GO:0061630">
    <property type="term" value="F:ubiquitin protein ligase activity"/>
    <property type="evidence" value="ECO:0007669"/>
    <property type="project" value="TreeGrafter"/>
</dbReference>
<dbReference type="SMART" id="SM00744">
    <property type="entry name" value="RINGv"/>
    <property type="match status" value="1"/>
</dbReference>
<evidence type="ECO:0000259" key="6">
    <source>
        <dbReference type="PROSITE" id="PS50089"/>
    </source>
</evidence>
<dbReference type="PANTHER" id="PTHR45969">
    <property type="entry name" value="RING ZINC FINGER PROTEIN-RELATED"/>
    <property type="match status" value="1"/>
</dbReference>
<dbReference type="GO" id="GO:0008270">
    <property type="term" value="F:zinc ion binding"/>
    <property type="evidence" value="ECO:0007669"/>
    <property type="project" value="UniProtKB-KW"/>
</dbReference>
<keyword evidence="2 4" id="KW-0863">Zinc-finger</keyword>
<dbReference type="InterPro" id="IPR001841">
    <property type="entry name" value="Znf_RING"/>
</dbReference>
<dbReference type="PROSITE" id="PS50089">
    <property type="entry name" value="ZF_RING_2"/>
    <property type="match status" value="1"/>
</dbReference>
<dbReference type="CDD" id="cd16454">
    <property type="entry name" value="RING-H2_PA-TM-RING"/>
    <property type="match status" value="1"/>
</dbReference>
<evidence type="ECO:0000256" key="2">
    <source>
        <dbReference type="ARBA" id="ARBA00022771"/>
    </source>
</evidence>
<feature type="transmembrane region" description="Helical" evidence="5">
    <location>
        <begin position="68"/>
        <end position="88"/>
    </location>
</feature>
<keyword evidence="5" id="KW-0472">Membrane</keyword>
<organism evidence="7 8">
    <name type="scientific">Ananas comosus</name>
    <name type="common">Pineapple</name>
    <name type="synonym">Ananas ananas</name>
    <dbReference type="NCBI Taxonomy" id="4615"/>
    <lineage>
        <taxon>Eukaryota</taxon>
        <taxon>Viridiplantae</taxon>
        <taxon>Streptophyta</taxon>
        <taxon>Embryophyta</taxon>
        <taxon>Tracheophyta</taxon>
        <taxon>Spermatophyta</taxon>
        <taxon>Magnoliopsida</taxon>
        <taxon>Liliopsida</taxon>
        <taxon>Poales</taxon>
        <taxon>Bromeliaceae</taxon>
        <taxon>Bromelioideae</taxon>
        <taxon>Ananas</taxon>
    </lineage>
</organism>
<sequence>MIDIYFFLSIRVFVIIDYLYTYITSLTPLPYLTLQLYSPPFLSIFRFLSLSLSLSPKSKTMHMEIANVVLFLLISILSLPCFLLLIILTEALLRAATPLLQRQALSHFAWPPNSAFRRTAPPATFRTKSPPSPPSNAALRVATYKRADVSFSSLASASASASAAAAAEHADDACCCVFCLCDVEEGDEIREIPCRHVFHRRCLDTWLQHRHATCPLCRNRLREVGDEDEDELEESATILVAYVHSSGWWAR</sequence>
<keyword evidence="7" id="KW-1185">Reference proteome</keyword>
<evidence type="ECO:0000256" key="5">
    <source>
        <dbReference type="SAM" id="Phobius"/>
    </source>
</evidence>
<dbReference type="SMART" id="SM00184">
    <property type="entry name" value="RING"/>
    <property type="match status" value="1"/>
</dbReference>
<dbReference type="Pfam" id="PF13639">
    <property type="entry name" value="zf-RING_2"/>
    <property type="match status" value="1"/>
</dbReference>
<feature type="domain" description="RING-type" evidence="6">
    <location>
        <begin position="176"/>
        <end position="218"/>
    </location>
</feature>
<evidence type="ECO:0000256" key="1">
    <source>
        <dbReference type="ARBA" id="ARBA00022723"/>
    </source>
</evidence>
<accession>A0A6P5ETN4</accession>
<reference evidence="7" key="1">
    <citation type="journal article" date="2015" name="Nat. Genet.">
        <title>The pineapple genome and the evolution of CAM photosynthesis.</title>
        <authorList>
            <person name="Ming R."/>
            <person name="VanBuren R."/>
            <person name="Wai C.M."/>
            <person name="Tang H."/>
            <person name="Schatz M.C."/>
            <person name="Bowers J.E."/>
            <person name="Lyons E."/>
            <person name="Wang M.L."/>
            <person name="Chen J."/>
            <person name="Biggers E."/>
            <person name="Zhang J."/>
            <person name="Huang L."/>
            <person name="Zhang L."/>
            <person name="Miao W."/>
            <person name="Zhang J."/>
            <person name="Ye Z."/>
            <person name="Miao C."/>
            <person name="Lin Z."/>
            <person name="Wang H."/>
            <person name="Zhou H."/>
            <person name="Yim W.C."/>
            <person name="Priest H.D."/>
            <person name="Zheng C."/>
            <person name="Woodhouse M."/>
            <person name="Edger P.P."/>
            <person name="Guyot R."/>
            <person name="Guo H.B."/>
            <person name="Guo H."/>
            <person name="Zheng G."/>
            <person name="Singh R."/>
            <person name="Sharma A."/>
            <person name="Min X."/>
            <person name="Zheng Y."/>
            <person name="Lee H."/>
            <person name="Gurtowski J."/>
            <person name="Sedlazeck F.J."/>
            <person name="Harkess A."/>
            <person name="McKain M.R."/>
            <person name="Liao Z."/>
            <person name="Fang J."/>
            <person name="Liu J."/>
            <person name="Zhang X."/>
            <person name="Zhang Q."/>
            <person name="Hu W."/>
            <person name="Qin Y."/>
            <person name="Wang K."/>
            <person name="Chen L.Y."/>
            <person name="Shirley N."/>
            <person name="Lin Y.R."/>
            <person name="Liu L.Y."/>
            <person name="Hernandez A.G."/>
            <person name="Wright C.L."/>
            <person name="Bulone V."/>
            <person name="Tuskan G.A."/>
            <person name="Heath K."/>
            <person name="Zee F."/>
            <person name="Moore P.H."/>
            <person name="Sunkar R."/>
            <person name="Leebens-Mack J.H."/>
            <person name="Mockler T."/>
            <person name="Bennetzen J.L."/>
            <person name="Freeling M."/>
            <person name="Sankoff D."/>
            <person name="Paterson A.H."/>
            <person name="Zhu X."/>
            <person name="Yang X."/>
            <person name="Smith J.A."/>
            <person name="Cushman J.C."/>
            <person name="Paull R.E."/>
            <person name="Yu Q."/>
        </authorList>
    </citation>
    <scope>NUCLEOTIDE SEQUENCE [LARGE SCALE GENOMIC DNA]</scope>
    <source>
        <strain evidence="7">cv. F153</strain>
    </source>
</reference>
<reference evidence="8" key="2">
    <citation type="submission" date="2025-08" db="UniProtKB">
        <authorList>
            <consortium name="RefSeq"/>
        </authorList>
    </citation>
    <scope>IDENTIFICATION</scope>
    <source>
        <tissue evidence="8">Leaf</tissue>
    </source>
</reference>
<dbReference type="GO" id="GO:0016567">
    <property type="term" value="P:protein ubiquitination"/>
    <property type="evidence" value="ECO:0007669"/>
    <property type="project" value="TreeGrafter"/>
</dbReference>
<evidence type="ECO:0000313" key="8">
    <source>
        <dbReference type="RefSeq" id="XP_020087111.1"/>
    </source>
</evidence>
<name>A0A6P5ETN4_ANACO</name>
<dbReference type="GeneID" id="109709339"/>
<dbReference type="PANTHER" id="PTHR45969:SF81">
    <property type="entry name" value="OS08G0157400 PROTEIN"/>
    <property type="match status" value="1"/>
</dbReference>
<protein>
    <submittedName>
        <fullName evidence="8">Probable E3 ubiquitin-protein ligase ATL44</fullName>
    </submittedName>
</protein>
<feature type="transmembrane region" description="Helical" evidence="5">
    <location>
        <begin position="5"/>
        <end position="23"/>
    </location>
</feature>
<dbReference type="OrthoDB" id="785686at2759"/>
<gene>
    <name evidence="8" type="primary">LOC109709339</name>
</gene>